<keyword evidence="6 7" id="KW-0206">Cytoskeleton</keyword>
<dbReference type="PANTHER" id="PTHR11501">
    <property type="entry name" value="MICROTUBULE-ASSOCIATED PROTEIN"/>
    <property type="match status" value="1"/>
</dbReference>
<keyword evidence="3" id="KW-0597">Phosphoprotein</keyword>
<feature type="compositionally biased region" description="Low complexity" evidence="8">
    <location>
        <begin position="122"/>
        <end position="144"/>
    </location>
</feature>
<dbReference type="PANTHER" id="PTHR11501:SF16">
    <property type="entry name" value="MICROTUBULE-ASSOCIATED PROTEIN 4"/>
    <property type="match status" value="1"/>
</dbReference>
<organism evidence="9 10">
    <name type="scientific">Polypterus senegalus</name>
    <name type="common">Senegal bichir</name>
    <dbReference type="NCBI Taxonomy" id="55291"/>
    <lineage>
        <taxon>Eukaryota</taxon>
        <taxon>Metazoa</taxon>
        <taxon>Chordata</taxon>
        <taxon>Craniata</taxon>
        <taxon>Vertebrata</taxon>
        <taxon>Euteleostomi</taxon>
        <taxon>Actinopterygii</taxon>
        <taxon>Polypteriformes</taxon>
        <taxon>Polypteridae</taxon>
        <taxon>Polypterus</taxon>
    </lineage>
</organism>
<comment type="subcellular location">
    <subcellularLocation>
        <location evidence="1 7">Cytoplasm</location>
        <location evidence="1 7">Cytoskeleton</location>
    </subcellularLocation>
</comment>
<keyword evidence="10" id="KW-1185">Reference proteome</keyword>
<feature type="region of interest" description="Disordered" evidence="8">
    <location>
        <begin position="102"/>
        <end position="147"/>
    </location>
</feature>
<feature type="compositionally biased region" description="Polar residues" evidence="8">
    <location>
        <begin position="691"/>
        <end position="701"/>
    </location>
</feature>
<dbReference type="PROSITE" id="PS00229">
    <property type="entry name" value="TAU_MAP_1"/>
    <property type="match status" value="2"/>
</dbReference>
<evidence type="ECO:0000256" key="5">
    <source>
        <dbReference type="ARBA" id="ARBA00022737"/>
    </source>
</evidence>
<feature type="compositionally biased region" description="Low complexity" evidence="8">
    <location>
        <begin position="1"/>
        <end position="16"/>
    </location>
</feature>
<evidence type="ECO:0000313" key="9">
    <source>
        <dbReference type="EMBL" id="KAG2458360.1"/>
    </source>
</evidence>
<dbReference type="GO" id="GO:0005874">
    <property type="term" value="C:microtubule"/>
    <property type="evidence" value="ECO:0007669"/>
    <property type="project" value="UniProtKB-KW"/>
</dbReference>
<dbReference type="AlphaFoldDB" id="A0A8X7WYA8"/>
<feature type="compositionally biased region" description="Polar residues" evidence="8">
    <location>
        <begin position="592"/>
        <end position="616"/>
    </location>
</feature>
<feature type="compositionally biased region" description="Low complexity" evidence="8">
    <location>
        <begin position="502"/>
        <end position="545"/>
    </location>
</feature>
<evidence type="ECO:0000256" key="3">
    <source>
        <dbReference type="ARBA" id="ARBA00022553"/>
    </source>
</evidence>
<sequence>MSSLSSKSPSPFSEYSELCKSNVHQESSCPSNTRAAMEGQQQKDFGTLEWQRAEDTVKESGVQMKPSSQPRVAGGLGDKGTGLTDEDKLCFYEEQGIDNELKVPVPMNKGQVSYSLGSAGESPDSPLSSSSSKSTASPSKLPTPDVAAMANEILMTSNNNGVQNSPISKLPNVSISVENGKKEEVSVWNPNFLVQPHSSPKRQSHMQEPPNYCVIGVVNDSYLEGASSNMKEDASPSGNGKTVESTIPSTFRDTEDSGDEVEPFIGGRATQQRKAMRRAMSECTHLSVPTSLDLSDKYPELPVQTDGLLSPSTAPGRKPLAQIKRSMTVAEEQPPALPLLSSDTSCLPGKHDVKPVPQMQDKTQPNQSHSVSVVKNAGNFPHTHLEDIVEVSGGDAKVESERSVGQSTGKAEFKAGSTEVPSSTSCKETTDTMNESNDKNDKKPTANGMSAAPNKELPPSPEKKSKPSAAATPSAKPSSAKARPSSLSTAGTAKRPVSANATTPNKKSSVPTTPTPTSSSKKTTPTTPRPSSTTPTMQRPSPTTPRETKPKVPTTRNTVKSPEKPSTVSKTTSTPPPKASVPKSSPGVPATPKSNSATRTPAQKNATTTQRPTSIKTESKVTDVKKASPAKSPSGTSKTRMTPVNSKSNATTPSTPGTNTSKSVTPTSAEKKTPLARTVPKTSPAPKATPRPNSTTPTSDVKNVKSKIGSTDNIKHQPGGGKAAVTDKSRESKGPKKDDPLTVNQISKNSIVKNQSSPKQSIGKVQIVSKKIDYSHVTSRCGSKDNIKHIPGGGNVQILNKKVDLSKITSKCGSKDNIKHKPGGGEVKIQTHKADFKEKAHSKIGSLDNVGHAPGGGNIKAEGEEETTVGVLVSPGGALTEALAGSKTYENGLRETPPCSGEQGETQGLSSHIPETTFDDFRKAFHSVDRAALWDILRVRWIPSRLLDIMAGLYAGTLSDVQSGIRTTVFVPVDSGVRHWLSSDPTLFNVWAELWCPAAVEHLLVKRHSRILTLLMML</sequence>
<dbReference type="GO" id="GO:0000226">
    <property type="term" value="P:microtubule cytoskeleton organization"/>
    <property type="evidence" value="ECO:0007669"/>
    <property type="project" value="TreeGrafter"/>
</dbReference>
<feature type="compositionally biased region" description="Polar residues" evidence="8">
    <location>
        <begin position="236"/>
        <end position="251"/>
    </location>
</feature>
<dbReference type="InterPro" id="IPR001084">
    <property type="entry name" value="MAP_tubulin-bd_rpt"/>
</dbReference>
<dbReference type="GO" id="GO:0043005">
    <property type="term" value="C:neuron projection"/>
    <property type="evidence" value="ECO:0007669"/>
    <property type="project" value="TreeGrafter"/>
</dbReference>
<feature type="region of interest" description="Disordered" evidence="8">
    <location>
        <begin position="1"/>
        <end position="84"/>
    </location>
</feature>
<accession>A0A8X7WYA8</accession>
<feature type="compositionally biased region" description="Polar residues" evidence="8">
    <location>
        <begin position="419"/>
        <end position="435"/>
    </location>
</feature>
<keyword evidence="2 7" id="KW-0963">Cytoplasm</keyword>
<comment type="caution">
    <text evidence="9">The sequence shown here is derived from an EMBL/GenBank/DDBJ whole genome shotgun (WGS) entry which is preliminary data.</text>
</comment>
<feature type="non-terminal residue" evidence="9">
    <location>
        <position position="1"/>
    </location>
</feature>
<evidence type="ECO:0000256" key="1">
    <source>
        <dbReference type="ARBA" id="ARBA00004245"/>
    </source>
</evidence>
<keyword evidence="4 7" id="KW-0493">Microtubule</keyword>
<dbReference type="GO" id="GO:0031175">
    <property type="term" value="P:neuron projection development"/>
    <property type="evidence" value="ECO:0007669"/>
    <property type="project" value="TreeGrafter"/>
</dbReference>
<evidence type="ECO:0000256" key="8">
    <source>
        <dbReference type="SAM" id="MobiDB-lite"/>
    </source>
</evidence>
<feature type="compositionally biased region" description="Polar residues" evidence="8">
    <location>
        <begin position="22"/>
        <end position="44"/>
    </location>
</feature>
<dbReference type="EMBL" id="JAATIS010007298">
    <property type="protein sequence ID" value="KAG2458360.1"/>
    <property type="molecule type" value="Genomic_DNA"/>
</dbReference>
<evidence type="ECO:0000313" key="10">
    <source>
        <dbReference type="Proteomes" id="UP000886611"/>
    </source>
</evidence>
<dbReference type="Pfam" id="PF00418">
    <property type="entry name" value="Tubulin-binding"/>
    <property type="match status" value="4"/>
</dbReference>
<evidence type="ECO:0000256" key="6">
    <source>
        <dbReference type="ARBA" id="ARBA00023212"/>
    </source>
</evidence>
<feature type="compositionally biased region" description="Low complexity" evidence="8">
    <location>
        <begin position="564"/>
        <end position="573"/>
    </location>
</feature>
<feature type="compositionally biased region" description="Low complexity" evidence="8">
    <location>
        <begin position="467"/>
        <end position="489"/>
    </location>
</feature>
<dbReference type="PROSITE" id="PS51491">
    <property type="entry name" value="TAU_MAP_2"/>
    <property type="match status" value="4"/>
</dbReference>
<keyword evidence="5" id="KW-0677">Repeat</keyword>
<name>A0A8X7WYA8_POLSE</name>
<reference evidence="9 10" key="1">
    <citation type="journal article" date="2021" name="Cell">
        <title>Tracing the genetic footprints of vertebrate landing in non-teleost ray-finned fishes.</title>
        <authorList>
            <person name="Bi X."/>
            <person name="Wang K."/>
            <person name="Yang L."/>
            <person name="Pan H."/>
            <person name="Jiang H."/>
            <person name="Wei Q."/>
            <person name="Fang M."/>
            <person name="Yu H."/>
            <person name="Zhu C."/>
            <person name="Cai Y."/>
            <person name="He Y."/>
            <person name="Gan X."/>
            <person name="Zeng H."/>
            <person name="Yu D."/>
            <person name="Zhu Y."/>
            <person name="Jiang H."/>
            <person name="Qiu Q."/>
            <person name="Yang H."/>
            <person name="Zhang Y.E."/>
            <person name="Wang W."/>
            <person name="Zhu M."/>
            <person name="He S."/>
            <person name="Zhang G."/>
        </authorList>
    </citation>
    <scope>NUCLEOTIDE SEQUENCE [LARGE SCALE GENOMIC DNA]</scope>
    <source>
        <strain evidence="9">Bchr_013</strain>
    </source>
</reference>
<dbReference type="GO" id="GO:0008017">
    <property type="term" value="F:microtubule binding"/>
    <property type="evidence" value="ECO:0007669"/>
    <property type="project" value="InterPro"/>
</dbReference>
<proteinExistence type="predicted"/>
<feature type="compositionally biased region" description="Basic and acidic residues" evidence="8">
    <location>
        <begin position="725"/>
        <end position="740"/>
    </location>
</feature>
<feature type="compositionally biased region" description="Polar residues" evidence="8">
    <location>
        <begin position="360"/>
        <end position="373"/>
    </location>
</feature>
<feature type="compositionally biased region" description="Polar residues" evidence="8">
    <location>
        <begin position="631"/>
        <end position="668"/>
    </location>
</feature>
<evidence type="ECO:0000256" key="4">
    <source>
        <dbReference type="ARBA" id="ARBA00022701"/>
    </source>
</evidence>
<dbReference type="InterPro" id="IPR027324">
    <property type="entry name" value="MAP2/MAP4/Tau"/>
</dbReference>
<protein>
    <recommendedName>
        <fullName evidence="7">Microtubule-associated protein</fullName>
    </recommendedName>
</protein>
<evidence type="ECO:0000256" key="7">
    <source>
        <dbReference type="RuleBase" id="RU000686"/>
    </source>
</evidence>
<feature type="compositionally biased region" description="Basic and acidic residues" evidence="8">
    <location>
        <begin position="617"/>
        <end position="626"/>
    </location>
</feature>
<feature type="non-terminal residue" evidence="9">
    <location>
        <position position="1018"/>
    </location>
</feature>
<dbReference type="Proteomes" id="UP000886611">
    <property type="component" value="Unassembled WGS sequence"/>
</dbReference>
<feature type="region of interest" description="Disordered" evidence="8">
    <location>
        <begin position="329"/>
        <end position="744"/>
    </location>
</feature>
<gene>
    <name evidence="9" type="primary">Map4_1</name>
    <name evidence="9" type="ORF">GTO96_0018405</name>
</gene>
<feature type="region of interest" description="Disordered" evidence="8">
    <location>
        <begin position="226"/>
        <end position="263"/>
    </location>
</feature>
<evidence type="ECO:0000256" key="2">
    <source>
        <dbReference type="ARBA" id="ARBA00022490"/>
    </source>
</evidence>